<accession>A0ACA9T0G3</accession>
<reference evidence="1" key="1">
    <citation type="submission" date="2021-06" db="EMBL/GenBank/DDBJ databases">
        <authorList>
            <person name="Kallberg Y."/>
            <person name="Tangrot J."/>
            <person name="Rosling A."/>
        </authorList>
    </citation>
    <scope>NUCLEOTIDE SEQUENCE</scope>
    <source>
        <strain evidence="1">MA461A</strain>
    </source>
</reference>
<comment type="caution">
    <text evidence="1">The sequence shown here is derived from an EMBL/GenBank/DDBJ whole genome shotgun (WGS) entry which is preliminary data.</text>
</comment>
<dbReference type="EMBL" id="CAJVQC010173828">
    <property type="protein sequence ID" value="CAG8851024.1"/>
    <property type="molecule type" value="Genomic_DNA"/>
</dbReference>
<name>A0ACA9T0G3_9GLOM</name>
<keyword evidence="2" id="KW-1185">Reference proteome</keyword>
<organism evidence="1 2">
    <name type="scientific">Racocetra persica</name>
    <dbReference type="NCBI Taxonomy" id="160502"/>
    <lineage>
        <taxon>Eukaryota</taxon>
        <taxon>Fungi</taxon>
        <taxon>Fungi incertae sedis</taxon>
        <taxon>Mucoromycota</taxon>
        <taxon>Glomeromycotina</taxon>
        <taxon>Glomeromycetes</taxon>
        <taxon>Diversisporales</taxon>
        <taxon>Gigasporaceae</taxon>
        <taxon>Racocetra</taxon>
    </lineage>
</organism>
<evidence type="ECO:0000313" key="1">
    <source>
        <dbReference type="EMBL" id="CAG8851024.1"/>
    </source>
</evidence>
<protein>
    <submittedName>
        <fullName evidence="1">20989_t:CDS:1</fullName>
    </submittedName>
</protein>
<gene>
    <name evidence="1" type="ORF">RPERSI_LOCUS36372</name>
</gene>
<feature type="non-terminal residue" evidence="1">
    <location>
        <position position="1"/>
    </location>
</feature>
<proteinExistence type="predicted"/>
<sequence>GCLNKNYFLVDTTHDGARYIELYDLKTNHLVNTFQRQNLNQLTFLVDITDSFAISNNDKLLAYKSKNQIKLYLIECGLELA</sequence>
<evidence type="ECO:0000313" key="2">
    <source>
        <dbReference type="Proteomes" id="UP000789920"/>
    </source>
</evidence>
<dbReference type="Proteomes" id="UP000789920">
    <property type="component" value="Unassembled WGS sequence"/>
</dbReference>